<organism evidence="1 2">
    <name type="scientific">Pisolithus tinctorius Marx 270</name>
    <dbReference type="NCBI Taxonomy" id="870435"/>
    <lineage>
        <taxon>Eukaryota</taxon>
        <taxon>Fungi</taxon>
        <taxon>Dikarya</taxon>
        <taxon>Basidiomycota</taxon>
        <taxon>Agaricomycotina</taxon>
        <taxon>Agaricomycetes</taxon>
        <taxon>Agaricomycetidae</taxon>
        <taxon>Boletales</taxon>
        <taxon>Sclerodermatineae</taxon>
        <taxon>Pisolithaceae</taxon>
        <taxon>Pisolithus</taxon>
    </lineage>
</organism>
<dbReference type="InParanoid" id="A0A0C3PDS1"/>
<accession>A0A0C3PDS1</accession>
<dbReference type="Proteomes" id="UP000054217">
    <property type="component" value="Unassembled WGS sequence"/>
</dbReference>
<evidence type="ECO:0000313" key="2">
    <source>
        <dbReference type="Proteomes" id="UP000054217"/>
    </source>
</evidence>
<dbReference type="AlphaFoldDB" id="A0A0C3PDS1"/>
<sequence>MDKSYHKQATCTASETDHGVTVFAGCCCPFVHCMGSVAVPRDPISCQVNHCSWNWHRKFNIVIIATAPMSIRKRTSIVLWSAYKAGRPPGTRESAD</sequence>
<reference evidence="2" key="2">
    <citation type="submission" date="2015-01" db="EMBL/GenBank/DDBJ databases">
        <title>Evolutionary Origins and Diversification of the Mycorrhizal Mutualists.</title>
        <authorList>
            <consortium name="DOE Joint Genome Institute"/>
            <consortium name="Mycorrhizal Genomics Consortium"/>
            <person name="Kohler A."/>
            <person name="Kuo A."/>
            <person name="Nagy L.G."/>
            <person name="Floudas D."/>
            <person name="Copeland A."/>
            <person name="Barry K.W."/>
            <person name="Cichocki N."/>
            <person name="Veneault-Fourrey C."/>
            <person name="LaButti K."/>
            <person name="Lindquist E.A."/>
            <person name="Lipzen A."/>
            <person name="Lundell T."/>
            <person name="Morin E."/>
            <person name="Murat C."/>
            <person name="Riley R."/>
            <person name="Ohm R."/>
            <person name="Sun H."/>
            <person name="Tunlid A."/>
            <person name="Henrissat B."/>
            <person name="Grigoriev I.V."/>
            <person name="Hibbett D.S."/>
            <person name="Martin F."/>
        </authorList>
    </citation>
    <scope>NUCLEOTIDE SEQUENCE [LARGE SCALE GENOMIC DNA]</scope>
    <source>
        <strain evidence="2">Marx 270</strain>
    </source>
</reference>
<reference evidence="1 2" key="1">
    <citation type="submission" date="2014-04" db="EMBL/GenBank/DDBJ databases">
        <authorList>
            <consortium name="DOE Joint Genome Institute"/>
            <person name="Kuo A."/>
            <person name="Kohler A."/>
            <person name="Costa M.D."/>
            <person name="Nagy L.G."/>
            <person name="Floudas D."/>
            <person name="Copeland A."/>
            <person name="Barry K.W."/>
            <person name="Cichocki N."/>
            <person name="Veneault-Fourrey C."/>
            <person name="LaButti K."/>
            <person name="Lindquist E.A."/>
            <person name="Lipzen A."/>
            <person name="Lundell T."/>
            <person name="Morin E."/>
            <person name="Murat C."/>
            <person name="Sun H."/>
            <person name="Tunlid A."/>
            <person name="Henrissat B."/>
            <person name="Grigoriev I.V."/>
            <person name="Hibbett D.S."/>
            <person name="Martin F."/>
            <person name="Nordberg H.P."/>
            <person name="Cantor M.N."/>
            <person name="Hua S.X."/>
        </authorList>
    </citation>
    <scope>NUCLEOTIDE SEQUENCE [LARGE SCALE GENOMIC DNA]</scope>
    <source>
        <strain evidence="1 2">Marx 270</strain>
    </source>
</reference>
<dbReference type="HOGENOM" id="CLU_2360603_0_0_1"/>
<evidence type="ECO:0000313" key="1">
    <source>
        <dbReference type="EMBL" id="KIO11925.1"/>
    </source>
</evidence>
<proteinExistence type="predicted"/>
<protein>
    <submittedName>
        <fullName evidence="1">Uncharacterized protein</fullName>
    </submittedName>
</protein>
<name>A0A0C3PDS1_PISTI</name>
<keyword evidence="2" id="KW-1185">Reference proteome</keyword>
<gene>
    <name evidence="1" type="ORF">M404DRAFT_805593</name>
</gene>
<dbReference type="EMBL" id="KN831949">
    <property type="protein sequence ID" value="KIO11925.1"/>
    <property type="molecule type" value="Genomic_DNA"/>
</dbReference>